<dbReference type="PANTHER" id="PTHR31704">
    <property type="entry name" value="MYB/SANT-LIKE DNA-BINDING DOMAIN PROTEIN-RELATED"/>
    <property type="match status" value="1"/>
</dbReference>
<reference evidence="2 3" key="1">
    <citation type="journal article" date="2020" name="IScience">
        <title>Genome Sequencing of the Endangered Kingdonia uniflora (Circaeasteraceae, Ranunculales) Reveals Potential Mechanisms of Evolutionary Specialization.</title>
        <authorList>
            <person name="Sun Y."/>
            <person name="Deng T."/>
            <person name="Zhang A."/>
            <person name="Moore M.J."/>
            <person name="Landis J.B."/>
            <person name="Lin N."/>
            <person name="Zhang H."/>
            <person name="Zhang X."/>
            <person name="Huang J."/>
            <person name="Zhang X."/>
            <person name="Sun H."/>
            <person name="Wang H."/>
        </authorList>
    </citation>
    <scope>NUCLEOTIDE SEQUENCE [LARGE SCALE GENOMIC DNA]</scope>
    <source>
        <strain evidence="2">TB1705</strain>
        <tissue evidence="2">Leaf</tissue>
    </source>
</reference>
<evidence type="ECO:0000313" key="1">
    <source>
        <dbReference type="EMBL" id="KAF6158022.1"/>
    </source>
</evidence>
<evidence type="ECO:0000313" key="2">
    <source>
        <dbReference type="EMBL" id="KAF6162496.1"/>
    </source>
</evidence>
<dbReference type="EMBL" id="JACGCM010001241">
    <property type="protein sequence ID" value="KAF6158022.1"/>
    <property type="molecule type" value="Genomic_DNA"/>
</dbReference>
<evidence type="ECO:0000313" key="3">
    <source>
        <dbReference type="Proteomes" id="UP000541444"/>
    </source>
</evidence>
<organism evidence="2 3">
    <name type="scientific">Kingdonia uniflora</name>
    <dbReference type="NCBI Taxonomy" id="39325"/>
    <lineage>
        <taxon>Eukaryota</taxon>
        <taxon>Viridiplantae</taxon>
        <taxon>Streptophyta</taxon>
        <taxon>Embryophyta</taxon>
        <taxon>Tracheophyta</taxon>
        <taxon>Spermatophyta</taxon>
        <taxon>Magnoliopsida</taxon>
        <taxon>Ranunculales</taxon>
        <taxon>Circaeasteraceae</taxon>
        <taxon>Kingdonia</taxon>
    </lineage>
</organism>
<dbReference type="AlphaFoldDB" id="A0A7J7N5S8"/>
<dbReference type="PANTHER" id="PTHR31704:SF48">
    <property type="entry name" value="L10-INTERACTING MYB DOMAIN-CONTAINING PROTEIN-LIKE"/>
    <property type="match status" value="1"/>
</dbReference>
<gene>
    <name evidence="1" type="ORF">GIB67_034135</name>
    <name evidence="2" type="ORF">GIB67_038082</name>
</gene>
<comment type="caution">
    <text evidence="2">The sequence shown here is derived from an EMBL/GenBank/DDBJ whole genome shotgun (WGS) entry which is preliminary data.</text>
</comment>
<dbReference type="Proteomes" id="UP000541444">
    <property type="component" value="Unassembled WGS sequence"/>
</dbReference>
<keyword evidence="3" id="KW-1185">Reference proteome</keyword>
<name>A0A7J7N5S8_9MAGN</name>
<proteinExistence type="predicted"/>
<dbReference type="EMBL" id="JACGCM010001025">
    <property type="protein sequence ID" value="KAF6162496.1"/>
    <property type="molecule type" value="Genomic_DNA"/>
</dbReference>
<accession>A0A7J7N5S8</accession>
<sequence>MRFLTADRDPLLEEPVEYLVERALSAVLYRAEVRSSNNVRELETTKDAGSGLSKASWAKIKEEYNVKFHLTRGPKYFSNVWFCQRAKYNAWTWLLRRTRNGHNAETCTFHLPSEEWDALIKINENISMFRKGGLPHEDLIEVIFASIFATGQYATGPARDNFIDTATLDVAAGFNIEDENNVPINLTKGDTDTYFTDHHFESSEDLFCSWSQVEPSISQLE</sequence>
<protein>
    <submittedName>
        <fullName evidence="2">Uncharacterized protein</fullName>
    </submittedName>
</protein>